<keyword evidence="5 9" id="KW-0653">Protein transport</keyword>
<keyword evidence="6 9" id="KW-1133">Transmembrane helix</keyword>
<comment type="caution">
    <text evidence="9">Lacks conserved residue(s) required for the propagation of feature annotation.</text>
</comment>
<dbReference type="RefSeq" id="WP_184192167.1">
    <property type="nucleotide sequence ID" value="NZ_JACHGW010000001.1"/>
</dbReference>
<keyword evidence="4 9" id="KW-0812">Transmembrane</keyword>
<gene>
    <name evidence="10" type="ORF">HNQ39_000288</name>
</gene>
<evidence type="ECO:0000256" key="5">
    <source>
        <dbReference type="ARBA" id="ARBA00022927"/>
    </source>
</evidence>
<dbReference type="Proteomes" id="UP000520814">
    <property type="component" value="Unassembled WGS sequence"/>
</dbReference>
<protein>
    <recommendedName>
        <fullName evidence="9">Protein-export membrane protein SecG</fullName>
    </recommendedName>
</protein>
<comment type="function">
    <text evidence="9">Involved in protein export. Participates in an early event of protein translocation.</text>
</comment>
<evidence type="ECO:0000256" key="8">
    <source>
        <dbReference type="ARBA" id="ARBA00023136"/>
    </source>
</evidence>
<comment type="similarity">
    <text evidence="2 9">Belongs to the SecG family.</text>
</comment>
<evidence type="ECO:0000256" key="7">
    <source>
        <dbReference type="ARBA" id="ARBA00023010"/>
    </source>
</evidence>
<name>A0A7W9W503_ARMRO</name>
<comment type="subcellular location">
    <subcellularLocation>
        <location evidence="9">Cell membrane</location>
        <topology evidence="9">Multi-pass membrane protein</topology>
    </subcellularLocation>
    <subcellularLocation>
        <location evidence="1">Membrane</location>
        <topology evidence="1">Multi-pass membrane protein</topology>
    </subcellularLocation>
</comment>
<dbReference type="NCBIfam" id="TIGR00810">
    <property type="entry name" value="secG"/>
    <property type="match status" value="1"/>
</dbReference>
<evidence type="ECO:0000256" key="3">
    <source>
        <dbReference type="ARBA" id="ARBA00022448"/>
    </source>
</evidence>
<dbReference type="Pfam" id="PF03840">
    <property type="entry name" value="SecG"/>
    <property type="match status" value="1"/>
</dbReference>
<accession>A0A7W9W503</accession>
<proteinExistence type="inferred from homology"/>
<evidence type="ECO:0000256" key="1">
    <source>
        <dbReference type="ARBA" id="ARBA00004141"/>
    </source>
</evidence>
<evidence type="ECO:0000256" key="9">
    <source>
        <dbReference type="RuleBase" id="RU365087"/>
    </source>
</evidence>
<keyword evidence="11" id="KW-1185">Reference proteome</keyword>
<dbReference type="GO" id="GO:0009306">
    <property type="term" value="P:protein secretion"/>
    <property type="evidence" value="ECO:0007669"/>
    <property type="project" value="UniProtKB-UniRule"/>
</dbReference>
<dbReference type="GO" id="GO:0005886">
    <property type="term" value="C:plasma membrane"/>
    <property type="evidence" value="ECO:0007669"/>
    <property type="project" value="UniProtKB-SubCell"/>
</dbReference>
<evidence type="ECO:0000313" key="10">
    <source>
        <dbReference type="EMBL" id="MBB6048526.1"/>
    </source>
</evidence>
<evidence type="ECO:0000256" key="2">
    <source>
        <dbReference type="ARBA" id="ARBA00008445"/>
    </source>
</evidence>
<comment type="caution">
    <text evidence="10">The sequence shown here is derived from an EMBL/GenBank/DDBJ whole genome shotgun (WGS) entry which is preliminary data.</text>
</comment>
<feature type="transmembrane region" description="Helical" evidence="9">
    <location>
        <begin position="57"/>
        <end position="76"/>
    </location>
</feature>
<keyword evidence="9" id="KW-1003">Cell membrane</keyword>
<keyword evidence="3 9" id="KW-0813">Transport</keyword>
<evidence type="ECO:0000256" key="4">
    <source>
        <dbReference type="ARBA" id="ARBA00022692"/>
    </source>
</evidence>
<dbReference type="AlphaFoldDB" id="A0A7W9W503"/>
<evidence type="ECO:0000313" key="11">
    <source>
        <dbReference type="Proteomes" id="UP000520814"/>
    </source>
</evidence>
<dbReference type="EMBL" id="JACHGW010000001">
    <property type="protein sequence ID" value="MBB6048526.1"/>
    <property type="molecule type" value="Genomic_DNA"/>
</dbReference>
<keyword evidence="8 9" id="KW-0472">Membrane</keyword>
<evidence type="ECO:0000256" key="6">
    <source>
        <dbReference type="ARBA" id="ARBA00022989"/>
    </source>
</evidence>
<sequence length="82" mass="8722">MSILIGILTGVLLLLSVGLIGFVTMQTPKNEGFGGGVANTPSSNFRGKAGYDEMLSVYTRNIVIAWMGTAFVLYLLHELSGV</sequence>
<organism evidence="10 11">
    <name type="scientific">Armatimonas rosea</name>
    <dbReference type="NCBI Taxonomy" id="685828"/>
    <lineage>
        <taxon>Bacteria</taxon>
        <taxon>Bacillati</taxon>
        <taxon>Armatimonadota</taxon>
        <taxon>Armatimonadia</taxon>
        <taxon>Armatimonadales</taxon>
        <taxon>Armatimonadaceae</taxon>
        <taxon>Armatimonas</taxon>
    </lineage>
</organism>
<dbReference type="InterPro" id="IPR004692">
    <property type="entry name" value="SecG"/>
</dbReference>
<dbReference type="GO" id="GO:0015450">
    <property type="term" value="F:protein-transporting ATPase activity"/>
    <property type="evidence" value="ECO:0007669"/>
    <property type="project" value="UniProtKB-UniRule"/>
</dbReference>
<keyword evidence="7 9" id="KW-0811">Translocation</keyword>
<reference evidence="10 11" key="1">
    <citation type="submission" date="2020-08" db="EMBL/GenBank/DDBJ databases">
        <title>Genomic Encyclopedia of Type Strains, Phase IV (KMG-IV): sequencing the most valuable type-strain genomes for metagenomic binning, comparative biology and taxonomic classification.</title>
        <authorList>
            <person name="Goeker M."/>
        </authorList>
    </citation>
    <scope>NUCLEOTIDE SEQUENCE [LARGE SCALE GENOMIC DNA]</scope>
    <source>
        <strain evidence="10 11">DSM 23562</strain>
    </source>
</reference>